<dbReference type="AlphaFoldDB" id="D4S093"/>
<dbReference type="GO" id="GO:0015450">
    <property type="term" value="F:protein-transporting ATPase activity"/>
    <property type="evidence" value="ECO:0007669"/>
    <property type="project" value="UniProtKB-UniRule"/>
</dbReference>
<keyword evidence="8 10" id="KW-0811">Translocation</keyword>
<dbReference type="PANTHER" id="PTHR34182:SF1">
    <property type="entry name" value="PROTEIN-EXPORT MEMBRANE PROTEIN SECG"/>
    <property type="match status" value="1"/>
</dbReference>
<dbReference type="GO" id="GO:0009306">
    <property type="term" value="P:protein secretion"/>
    <property type="evidence" value="ECO:0007669"/>
    <property type="project" value="UniProtKB-UniRule"/>
</dbReference>
<proteinExistence type="inferred from homology"/>
<name>D4S093_9FIRM</name>
<dbReference type="GeneID" id="98918264"/>
<dbReference type="GO" id="GO:0005886">
    <property type="term" value="C:plasma membrane"/>
    <property type="evidence" value="ECO:0007669"/>
    <property type="project" value="UniProtKB-SubCell"/>
</dbReference>
<organism evidence="11 12">
    <name type="scientific">Eshraghiella crossota DSM 2876</name>
    <dbReference type="NCBI Taxonomy" id="511680"/>
    <lineage>
        <taxon>Bacteria</taxon>
        <taxon>Bacillati</taxon>
        <taxon>Bacillota</taxon>
        <taxon>Clostridia</taxon>
        <taxon>Lachnospirales</taxon>
        <taxon>Lachnospiraceae</taxon>
        <taxon>Eshraghiella</taxon>
    </lineage>
</organism>
<keyword evidence="9 10" id="KW-0472">Membrane</keyword>
<dbReference type="Pfam" id="PF03840">
    <property type="entry name" value="SecG"/>
    <property type="match status" value="1"/>
</dbReference>
<dbReference type="NCBIfam" id="TIGR00810">
    <property type="entry name" value="secG"/>
    <property type="match status" value="1"/>
</dbReference>
<evidence type="ECO:0000256" key="5">
    <source>
        <dbReference type="ARBA" id="ARBA00022692"/>
    </source>
</evidence>
<accession>D4S093</accession>
<evidence type="ECO:0000256" key="6">
    <source>
        <dbReference type="ARBA" id="ARBA00022927"/>
    </source>
</evidence>
<dbReference type="PANTHER" id="PTHR34182">
    <property type="entry name" value="PROTEIN-EXPORT MEMBRANE PROTEIN SECG"/>
    <property type="match status" value="1"/>
</dbReference>
<comment type="function">
    <text evidence="10">Involved in protein export. Participates in an early event of protein translocation.</text>
</comment>
<reference evidence="11 12" key="1">
    <citation type="submission" date="2010-02" db="EMBL/GenBank/DDBJ databases">
        <authorList>
            <person name="Weinstock G."/>
            <person name="Sodergren E."/>
            <person name="Clifton S."/>
            <person name="Fulton L."/>
            <person name="Fulton B."/>
            <person name="Courtney L."/>
            <person name="Fronick C."/>
            <person name="Harrison M."/>
            <person name="Strong C."/>
            <person name="Farmer C."/>
            <person name="Delahaunty K."/>
            <person name="Markovic C."/>
            <person name="Hall O."/>
            <person name="Minx P."/>
            <person name="Tomlinson C."/>
            <person name="Mitreva M."/>
            <person name="Nelson J."/>
            <person name="Hou S."/>
            <person name="Wollam A."/>
            <person name="Pepin K.H."/>
            <person name="Johnson M."/>
            <person name="Bhonagiri V."/>
            <person name="Zhang X."/>
            <person name="Suruliraj S."/>
            <person name="Warren W."/>
            <person name="Chinwalla A."/>
            <person name="Mardis E.R."/>
            <person name="Wilson R.K."/>
        </authorList>
    </citation>
    <scope>NUCLEOTIDE SEQUENCE [LARGE SCALE GENOMIC DNA]</scope>
    <source>
        <strain evidence="11 12">DSM 2876</strain>
    </source>
</reference>
<gene>
    <name evidence="11" type="primary">secG</name>
    <name evidence="11" type="ORF">BUTYVIB_01510</name>
</gene>
<evidence type="ECO:0000256" key="7">
    <source>
        <dbReference type="ARBA" id="ARBA00022989"/>
    </source>
</evidence>
<keyword evidence="4 10" id="KW-1003">Cell membrane</keyword>
<comment type="similarity">
    <text evidence="2 10">Belongs to the SecG family.</text>
</comment>
<feature type="transmembrane region" description="Helical" evidence="10">
    <location>
        <begin position="57"/>
        <end position="76"/>
    </location>
</feature>
<evidence type="ECO:0000256" key="1">
    <source>
        <dbReference type="ARBA" id="ARBA00004651"/>
    </source>
</evidence>
<dbReference type="HOGENOM" id="CLU_094156_6_0_9"/>
<dbReference type="PRINTS" id="PR01651">
    <property type="entry name" value="SECGEXPORT"/>
</dbReference>
<dbReference type="STRING" id="45851.BHV86_10210"/>
<protein>
    <recommendedName>
        <fullName evidence="10">Protein-export membrane protein SecG</fullName>
    </recommendedName>
</protein>
<evidence type="ECO:0000256" key="4">
    <source>
        <dbReference type="ARBA" id="ARBA00022475"/>
    </source>
</evidence>
<dbReference type="GO" id="GO:0043952">
    <property type="term" value="P:protein transport by the Sec complex"/>
    <property type="evidence" value="ECO:0007669"/>
    <property type="project" value="TreeGrafter"/>
</dbReference>
<sequence>MSVLKTVITIILVIVSIILSIVVLMQEGKQEGLGSLAGGASTDTYWSKNKGRSKEGALKKFTTVLAVIFFILALLLNLKWLN</sequence>
<evidence type="ECO:0000256" key="8">
    <source>
        <dbReference type="ARBA" id="ARBA00023010"/>
    </source>
</evidence>
<keyword evidence="7 10" id="KW-1133">Transmembrane helix</keyword>
<evidence type="ECO:0000313" key="11">
    <source>
        <dbReference type="EMBL" id="EFF68241.1"/>
    </source>
</evidence>
<dbReference type="GO" id="GO:0065002">
    <property type="term" value="P:intracellular protein transmembrane transport"/>
    <property type="evidence" value="ECO:0007669"/>
    <property type="project" value="TreeGrafter"/>
</dbReference>
<dbReference type="EMBL" id="ABWN01000030">
    <property type="protein sequence ID" value="EFF68241.1"/>
    <property type="molecule type" value="Genomic_DNA"/>
</dbReference>
<keyword evidence="3 10" id="KW-0813">Transport</keyword>
<comment type="subcellular location">
    <subcellularLocation>
        <location evidence="1 10">Cell membrane</location>
        <topology evidence="1 10">Multi-pass membrane protein</topology>
    </subcellularLocation>
</comment>
<comment type="caution">
    <text evidence="11">The sequence shown here is derived from an EMBL/GenBank/DDBJ whole genome shotgun (WGS) entry which is preliminary data.</text>
</comment>
<feature type="transmembrane region" description="Helical" evidence="10">
    <location>
        <begin position="6"/>
        <end position="25"/>
    </location>
</feature>
<evidence type="ECO:0000256" key="3">
    <source>
        <dbReference type="ARBA" id="ARBA00022448"/>
    </source>
</evidence>
<evidence type="ECO:0000313" key="12">
    <source>
        <dbReference type="Proteomes" id="UP000006238"/>
    </source>
</evidence>
<dbReference type="Proteomes" id="UP000006238">
    <property type="component" value="Unassembled WGS sequence"/>
</dbReference>
<keyword evidence="6 10" id="KW-0653">Protein transport</keyword>
<dbReference type="RefSeq" id="WP_005603134.1">
    <property type="nucleotide sequence ID" value="NZ_GG663524.1"/>
</dbReference>
<dbReference type="eggNOG" id="COG1314">
    <property type="taxonomic scope" value="Bacteria"/>
</dbReference>
<dbReference type="InterPro" id="IPR004692">
    <property type="entry name" value="SecG"/>
</dbReference>
<evidence type="ECO:0000256" key="10">
    <source>
        <dbReference type="RuleBase" id="RU365087"/>
    </source>
</evidence>
<evidence type="ECO:0000256" key="2">
    <source>
        <dbReference type="ARBA" id="ARBA00008445"/>
    </source>
</evidence>
<keyword evidence="12" id="KW-1185">Reference proteome</keyword>
<evidence type="ECO:0000256" key="9">
    <source>
        <dbReference type="ARBA" id="ARBA00023136"/>
    </source>
</evidence>
<keyword evidence="5 10" id="KW-0812">Transmembrane</keyword>